<keyword evidence="3" id="KW-1185">Reference proteome</keyword>
<dbReference type="Pfam" id="PF07883">
    <property type="entry name" value="Cupin_2"/>
    <property type="match status" value="1"/>
</dbReference>
<dbReference type="PANTHER" id="PTHR37694:SF1">
    <property type="entry name" value="SLR8022 PROTEIN"/>
    <property type="match status" value="1"/>
</dbReference>
<gene>
    <name evidence="2" type="ORF">F7Q92_18640</name>
</gene>
<dbReference type="InterPro" id="IPR013096">
    <property type="entry name" value="Cupin_2"/>
</dbReference>
<dbReference type="OrthoDB" id="8265259at2"/>
<dbReference type="Proteomes" id="UP000430120">
    <property type="component" value="Unassembled WGS sequence"/>
</dbReference>
<dbReference type="AlphaFoldDB" id="A0A643F7N5"/>
<dbReference type="EMBL" id="VZPB01000064">
    <property type="protein sequence ID" value="KAB0575362.1"/>
    <property type="molecule type" value="Genomic_DNA"/>
</dbReference>
<sequence length="110" mass="11826">MALKHACHDEVIDPYAGIDEQGIGVSASLLRTPHLQLMRLVLKAGATLREHRVRGEITVQCLRGEVDVSTPERECSLEAGQLVVVPGGEPHAVTARSDCLLLLTVVHGIT</sequence>
<dbReference type="Gene3D" id="2.60.120.10">
    <property type="entry name" value="Jelly Rolls"/>
    <property type="match status" value="1"/>
</dbReference>
<organism evidence="2 3">
    <name type="scientific">Ideonella dechloratans</name>
    <dbReference type="NCBI Taxonomy" id="36863"/>
    <lineage>
        <taxon>Bacteria</taxon>
        <taxon>Pseudomonadati</taxon>
        <taxon>Pseudomonadota</taxon>
        <taxon>Betaproteobacteria</taxon>
        <taxon>Burkholderiales</taxon>
        <taxon>Sphaerotilaceae</taxon>
        <taxon>Ideonella</taxon>
    </lineage>
</organism>
<evidence type="ECO:0000259" key="1">
    <source>
        <dbReference type="Pfam" id="PF07883"/>
    </source>
</evidence>
<comment type="caution">
    <text evidence="2">The sequence shown here is derived from an EMBL/GenBank/DDBJ whole genome shotgun (WGS) entry which is preliminary data.</text>
</comment>
<reference evidence="2 3" key="1">
    <citation type="submission" date="2019-09" db="EMBL/GenBank/DDBJ databases">
        <title>Draft genome sequences of 48 bacterial type strains from the CCUG.</title>
        <authorList>
            <person name="Tunovic T."/>
            <person name="Pineiro-Iglesias B."/>
            <person name="Unosson C."/>
            <person name="Inganas E."/>
            <person name="Ohlen M."/>
            <person name="Cardew S."/>
            <person name="Jensie-Markopoulos S."/>
            <person name="Salva-Serra F."/>
            <person name="Jaen-Luchoro D."/>
            <person name="Karlsson R."/>
            <person name="Svensson-Stadler L."/>
            <person name="Chun J."/>
            <person name="Moore E."/>
        </authorList>
    </citation>
    <scope>NUCLEOTIDE SEQUENCE [LARGE SCALE GENOMIC DNA]</scope>
    <source>
        <strain evidence="2 3">CCUG 30977</strain>
    </source>
</reference>
<dbReference type="InterPro" id="IPR014710">
    <property type="entry name" value="RmlC-like_jellyroll"/>
</dbReference>
<protein>
    <submittedName>
        <fullName evidence="2">Cupin domain-containing protein</fullName>
    </submittedName>
</protein>
<dbReference type="PANTHER" id="PTHR37694">
    <property type="entry name" value="SLR8022 PROTEIN"/>
    <property type="match status" value="1"/>
</dbReference>
<evidence type="ECO:0000313" key="2">
    <source>
        <dbReference type="EMBL" id="KAB0575362.1"/>
    </source>
</evidence>
<dbReference type="CDD" id="cd02230">
    <property type="entry name" value="cupin_HP0902-like"/>
    <property type="match status" value="1"/>
</dbReference>
<evidence type="ECO:0000313" key="3">
    <source>
        <dbReference type="Proteomes" id="UP000430120"/>
    </source>
</evidence>
<dbReference type="SUPFAM" id="SSF51182">
    <property type="entry name" value="RmlC-like cupins"/>
    <property type="match status" value="1"/>
</dbReference>
<dbReference type="RefSeq" id="WP_151125597.1">
    <property type="nucleotide sequence ID" value="NZ_CP088081.1"/>
</dbReference>
<name>A0A643F7N5_IDEDE</name>
<proteinExistence type="predicted"/>
<dbReference type="InterPro" id="IPR011051">
    <property type="entry name" value="RmlC_Cupin_sf"/>
</dbReference>
<accession>A0A643F7N5</accession>
<feature type="domain" description="Cupin type-2" evidence="1">
    <location>
        <begin position="40"/>
        <end position="100"/>
    </location>
</feature>